<feature type="domain" description="FAD dependent oxidoreductase" evidence="2">
    <location>
        <begin position="11"/>
        <end position="63"/>
    </location>
</feature>
<sequence length="448" mass="47277">MDPASKPDLPVAIIGAGPVGLAAAAHAVRRGLTPLIFERGPSIATALRSWAHVRVFTPWRYNVDAAARELLLERGWQAPDPDALPTGADIIRDYLEPLARHPALAPHLRCAAQVRAIARVGLDKLTTAGREKAPFQVIWHGPEGAEQRTEVRAVLDASGTWHQPNPLGVDGLPVPGEREAQDLIAYGIPDILGSARADYAGRRVLVVGSGHSAINAVLDLLRLQEEAPETRILWALRRNGLQKALGGGLDDKLAERGALGLAARRAVETGRLAVLSPFTTERLERAGEALALTARVDGDPRSLTIDRLIIATGSRPDLSLCREVRAALDPVVEAPLALAPLIDPNLHSCGTVPPHGATELAHPEPGFYIVGSKSYGRAPTFLMMTGYEQVRSVIAAIAGDHAAARDVQLVLPETGVCSTAPRETGAACCAPPTPTMPAASTACCGVPA</sequence>
<dbReference type="PRINTS" id="PR00411">
    <property type="entry name" value="PNDRDTASEI"/>
</dbReference>
<dbReference type="InterPro" id="IPR050982">
    <property type="entry name" value="Auxin_biosynth/cation_transpt"/>
</dbReference>
<dbReference type="PANTHER" id="PTHR43539">
    <property type="entry name" value="FLAVIN-BINDING MONOOXYGENASE-LIKE PROTEIN (AFU_ORTHOLOGUE AFUA_4G09220)"/>
    <property type="match status" value="1"/>
</dbReference>
<accession>A0ABU0DGN1</accession>
<evidence type="ECO:0000313" key="4">
    <source>
        <dbReference type="Proteomes" id="UP001238467"/>
    </source>
</evidence>
<dbReference type="InterPro" id="IPR006076">
    <property type="entry name" value="FAD-dep_OxRdtase"/>
</dbReference>
<evidence type="ECO:0000256" key="1">
    <source>
        <dbReference type="ARBA" id="ARBA00023002"/>
    </source>
</evidence>
<dbReference type="Proteomes" id="UP001238467">
    <property type="component" value="Unassembled WGS sequence"/>
</dbReference>
<dbReference type="PRINTS" id="PR00368">
    <property type="entry name" value="FADPNR"/>
</dbReference>
<dbReference type="Pfam" id="PF01266">
    <property type="entry name" value="DAO"/>
    <property type="match status" value="1"/>
</dbReference>
<keyword evidence="4" id="KW-1185">Reference proteome</keyword>
<comment type="caution">
    <text evidence="3">The sequence shown here is derived from an EMBL/GenBank/DDBJ whole genome shotgun (WGS) entry which is preliminary data.</text>
</comment>
<proteinExistence type="predicted"/>
<name>A0ABU0DGN1_9HYPH</name>
<reference evidence="3 4" key="1">
    <citation type="submission" date="2023-07" db="EMBL/GenBank/DDBJ databases">
        <title>Genomic Encyclopedia of Type Strains, Phase IV (KMG-IV): sequencing the most valuable type-strain genomes for metagenomic binning, comparative biology and taxonomic classification.</title>
        <authorList>
            <person name="Goeker M."/>
        </authorList>
    </citation>
    <scope>NUCLEOTIDE SEQUENCE [LARGE SCALE GENOMIC DNA]</scope>
    <source>
        <strain evidence="3 4">DSM 1277</strain>
    </source>
</reference>
<protein>
    <submittedName>
        <fullName evidence="3">Cation diffusion facilitator CzcD-associated flavoprotein CzcO</fullName>
    </submittedName>
</protein>
<dbReference type="PANTHER" id="PTHR43539:SF78">
    <property type="entry name" value="FLAVIN-CONTAINING MONOOXYGENASE"/>
    <property type="match status" value="1"/>
</dbReference>
<evidence type="ECO:0000259" key="2">
    <source>
        <dbReference type="Pfam" id="PF01266"/>
    </source>
</evidence>
<dbReference type="Gene3D" id="3.50.50.60">
    <property type="entry name" value="FAD/NAD(P)-binding domain"/>
    <property type="match status" value="1"/>
</dbReference>
<organism evidence="3 4">
    <name type="scientific">Ancylobacter vacuolatus</name>
    <dbReference type="NCBI Taxonomy" id="223389"/>
    <lineage>
        <taxon>Bacteria</taxon>
        <taxon>Pseudomonadati</taxon>
        <taxon>Pseudomonadota</taxon>
        <taxon>Alphaproteobacteria</taxon>
        <taxon>Hyphomicrobiales</taxon>
        <taxon>Xanthobacteraceae</taxon>
        <taxon>Ancylobacter</taxon>
    </lineage>
</organism>
<dbReference type="RefSeq" id="WP_307060022.1">
    <property type="nucleotide sequence ID" value="NZ_JAUSUH010000003.1"/>
</dbReference>
<gene>
    <name evidence="3" type="ORF">J2S76_002011</name>
</gene>
<dbReference type="SUPFAM" id="SSF51905">
    <property type="entry name" value="FAD/NAD(P)-binding domain"/>
    <property type="match status" value="1"/>
</dbReference>
<dbReference type="EMBL" id="JAUSUH010000003">
    <property type="protein sequence ID" value="MDQ0347587.1"/>
    <property type="molecule type" value="Genomic_DNA"/>
</dbReference>
<keyword evidence="1" id="KW-0560">Oxidoreductase</keyword>
<evidence type="ECO:0000313" key="3">
    <source>
        <dbReference type="EMBL" id="MDQ0347587.1"/>
    </source>
</evidence>
<dbReference type="InterPro" id="IPR036188">
    <property type="entry name" value="FAD/NAD-bd_sf"/>
</dbReference>